<dbReference type="RefSeq" id="WP_146415029.1">
    <property type="nucleotide sequence ID" value="NZ_SJPZ01000002.1"/>
</dbReference>
<reference evidence="2 3" key="1">
    <citation type="submission" date="2019-02" db="EMBL/GenBank/DDBJ databases">
        <title>Deep-cultivation of Planctomycetes and their phenomic and genomic characterization uncovers novel biology.</title>
        <authorList>
            <person name="Wiegand S."/>
            <person name="Jogler M."/>
            <person name="Boedeker C."/>
            <person name="Pinto D."/>
            <person name="Vollmers J."/>
            <person name="Rivas-Marin E."/>
            <person name="Kohn T."/>
            <person name="Peeters S.H."/>
            <person name="Heuer A."/>
            <person name="Rast P."/>
            <person name="Oberbeckmann S."/>
            <person name="Bunk B."/>
            <person name="Jeske O."/>
            <person name="Meyerdierks A."/>
            <person name="Storesund J.E."/>
            <person name="Kallscheuer N."/>
            <person name="Luecker S."/>
            <person name="Lage O.M."/>
            <person name="Pohl T."/>
            <person name="Merkel B.J."/>
            <person name="Hornburger P."/>
            <person name="Mueller R.-W."/>
            <person name="Bruemmer F."/>
            <person name="Labrenz M."/>
            <person name="Spormann A.M."/>
            <person name="Op Den Camp H."/>
            <person name="Overmann J."/>
            <person name="Amann R."/>
            <person name="Jetten M.S.M."/>
            <person name="Mascher T."/>
            <person name="Medema M.H."/>
            <person name="Devos D.P."/>
            <person name="Kaster A.-K."/>
            <person name="Ovreas L."/>
            <person name="Rohde M."/>
            <person name="Galperin M.Y."/>
            <person name="Jogler C."/>
        </authorList>
    </citation>
    <scope>NUCLEOTIDE SEQUENCE [LARGE SCALE GENOMIC DNA]</scope>
    <source>
        <strain evidence="2 3">V7</strain>
    </source>
</reference>
<comment type="caution">
    <text evidence="2">The sequence shown here is derived from an EMBL/GenBank/DDBJ whole genome shotgun (WGS) entry which is preliminary data.</text>
</comment>
<name>A0A5C6FMH0_9PLAN</name>
<proteinExistence type="predicted"/>
<sequence length="78" mass="8624">MTRKRQGKTHSSLRESPDAGTRIVPSKNQGYTLPLPLWQDLVEEATRRKKLGLSNASQNAIAVAGISEWLARHKGADE</sequence>
<organism evidence="2 3">
    <name type="scientific">Crateriforma conspicua</name>
    <dbReference type="NCBI Taxonomy" id="2527996"/>
    <lineage>
        <taxon>Bacteria</taxon>
        <taxon>Pseudomonadati</taxon>
        <taxon>Planctomycetota</taxon>
        <taxon>Planctomycetia</taxon>
        <taxon>Planctomycetales</taxon>
        <taxon>Planctomycetaceae</taxon>
        <taxon>Crateriforma</taxon>
    </lineage>
</organism>
<dbReference type="AlphaFoldDB" id="A0A5C6FMH0"/>
<evidence type="ECO:0000313" key="3">
    <source>
        <dbReference type="Proteomes" id="UP000316476"/>
    </source>
</evidence>
<protein>
    <recommendedName>
        <fullName evidence="4">CopG-like ribbon-helix-helix domain-containing protein</fullName>
    </recommendedName>
</protein>
<dbReference type="Proteomes" id="UP000316476">
    <property type="component" value="Unassembled WGS sequence"/>
</dbReference>
<evidence type="ECO:0000256" key="1">
    <source>
        <dbReference type="SAM" id="MobiDB-lite"/>
    </source>
</evidence>
<accession>A0A5C6FMH0</accession>
<feature type="region of interest" description="Disordered" evidence="1">
    <location>
        <begin position="1"/>
        <end position="26"/>
    </location>
</feature>
<evidence type="ECO:0000313" key="2">
    <source>
        <dbReference type="EMBL" id="TWU62352.1"/>
    </source>
</evidence>
<evidence type="ECO:0008006" key="4">
    <source>
        <dbReference type="Google" id="ProtNLM"/>
    </source>
</evidence>
<gene>
    <name evidence="2" type="ORF">V7x_40810</name>
</gene>
<dbReference type="EMBL" id="SJPZ01000002">
    <property type="protein sequence ID" value="TWU62352.1"/>
    <property type="molecule type" value="Genomic_DNA"/>
</dbReference>